<dbReference type="EMBL" id="JABAIL010000002">
    <property type="protein sequence ID" value="NLR91260.1"/>
    <property type="molecule type" value="Genomic_DNA"/>
</dbReference>
<reference evidence="2 3" key="1">
    <citation type="submission" date="2020-04" db="EMBL/GenBank/DDBJ databases">
        <title>Flammeovirga sp. SR4, a novel species isolated from seawater.</title>
        <authorList>
            <person name="Wang X."/>
        </authorList>
    </citation>
    <scope>NUCLEOTIDE SEQUENCE [LARGE SCALE GENOMIC DNA]</scope>
    <source>
        <strain evidence="2 3">SR4</strain>
    </source>
</reference>
<feature type="coiled-coil region" evidence="1">
    <location>
        <begin position="393"/>
        <end position="420"/>
    </location>
</feature>
<evidence type="ECO:0000313" key="3">
    <source>
        <dbReference type="Proteomes" id="UP000585050"/>
    </source>
</evidence>
<dbReference type="RefSeq" id="WP_168881956.1">
    <property type="nucleotide sequence ID" value="NZ_JABAIL010000002.1"/>
</dbReference>
<keyword evidence="1" id="KW-0175">Coiled coil</keyword>
<dbReference type="AlphaFoldDB" id="A0A7X8SJ88"/>
<protein>
    <submittedName>
        <fullName evidence="2">Tol-pal system protein YbgF</fullName>
    </submittedName>
</protein>
<dbReference type="Proteomes" id="UP000585050">
    <property type="component" value="Unassembled WGS sequence"/>
</dbReference>
<name>A0A7X8SJ88_9BACT</name>
<dbReference type="Gene3D" id="1.25.40.10">
    <property type="entry name" value="Tetratricopeptide repeat domain"/>
    <property type="match status" value="1"/>
</dbReference>
<evidence type="ECO:0000313" key="2">
    <source>
        <dbReference type="EMBL" id="NLR91260.1"/>
    </source>
</evidence>
<accession>A0A7X8SJ88</accession>
<evidence type="ECO:0000256" key="1">
    <source>
        <dbReference type="SAM" id="Coils"/>
    </source>
</evidence>
<sequence>MSSIPIDTLKCKYSFVIYLITFLGVFSFQEAKSQTSLPALEDVDMLMTNLTVQLEITSGIDAMYNFDFKVAEGQFHWLKSHYPEHPLPYFLLGLTQWWKIVPNIENTAYDEAFFTYMDSAIYYADIMYKKDKDDPEALFILAGTWAFEGRLNGERHNWTKATFSVRKALNYFDKLKSMPKSELTPELLYGDGLYNYYVEWIKENYKMLRAVMWMFDSGDKELGIEQLETCGKEAFYTRIEAMYYLMKVHSSKGGKMIRAIQISEYLHEKYPNNPYFQRYYARLLYYSGRYPQLYKVSKSLLERVEQHQVGYEEMSGRYACFYLGAYYRDYLGDRKTAAEYYRKAIEYVEAIKDYGSGYYHYSLAALARDAKKDGDFELANEYYSKLQMYAVGRKKLQTEAKQFKKEYKKLRKQRKKEERNS</sequence>
<gene>
    <name evidence="2" type="ORF">HGP29_08585</name>
</gene>
<comment type="caution">
    <text evidence="2">The sequence shown here is derived from an EMBL/GenBank/DDBJ whole genome shotgun (WGS) entry which is preliminary data.</text>
</comment>
<organism evidence="2 3">
    <name type="scientific">Flammeovirga agarivorans</name>
    <dbReference type="NCBI Taxonomy" id="2726742"/>
    <lineage>
        <taxon>Bacteria</taxon>
        <taxon>Pseudomonadati</taxon>
        <taxon>Bacteroidota</taxon>
        <taxon>Cytophagia</taxon>
        <taxon>Cytophagales</taxon>
        <taxon>Flammeovirgaceae</taxon>
        <taxon>Flammeovirga</taxon>
    </lineage>
</organism>
<keyword evidence="3" id="KW-1185">Reference proteome</keyword>
<proteinExistence type="predicted"/>
<dbReference type="InterPro" id="IPR011990">
    <property type="entry name" value="TPR-like_helical_dom_sf"/>
</dbReference>